<keyword evidence="1 4" id="KW-0808">Transferase</keyword>
<dbReference type="GO" id="GO:0008146">
    <property type="term" value="F:sulfotransferase activity"/>
    <property type="evidence" value="ECO:0007669"/>
    <property type="project" value="InterPro"/>
</dbReference>
<reference evidence="5" key="1">
    <citation type="submission" date="2017-06" db="EMBL/GenBank/DDBJ databases">
        <authorList>
            <person name="Varghese N."/>
            <person name="Submissions S."/>
        </authorList>
    </citation>
    <scope>NUCLEOTIDE SEQUENCE [LARGE SCALE GENOMIC DNA]</scope>
    <source>
        <strain evidence="5">DSM 26170</strain>
    </source>
</reference>
<evidence type="ECO:0000313" key="4">
    <source>
        <dbReference type="EMBL" id="SNR66694.1"/>
    </source>
</evidence>
<dbReference type="InterPro" id="IPR027417">
    <property type="entry name" value="P-loop_NTPase"/>
</dbReference>
<proteinExistence type="predicted"/>
<dbReference type="EMBL" id="FZNM01000015">
    <property type="protein sequence ID" value="SNR66694.1"/>
    <property type="molecule type" value="Genomic_DNA"/>
</dbReference>
<keyword evidence="2" id="KW-0325">Glycoprotein</keyword>
<name>A0A238Y7X0_9RHOB</name>
<dbReference type="Proteomes" id="UP000198409">
    <property type="component" value="Unassembled WGS sequence"/>
</dbReference>
<dbReference type="AlphaFoldDB" id="A0A238Y7X0"/>
<dbReference type="Pfam" id="PF00685">
    <property type="entry name" value="Sulfotransfer_1"/>
    <property type="match status" value="1"/>
</dbReference>
<protein>
    <submittedName>
        <fullName evidence="4">Sulfotransferase domain-containing protein</fullName>
    </submittedName>
</protein>
<evidence type="ECO:0000313" key="5">
    <source>
        <dbReference type="Proteomes" id="UP000198409"/>
    </source>
</evidence>
<dbReference type="InterPro" id="IPR000863">
    <property type="entry name" value="Sulfotransferase_dom"/>
</dbReference>
<dbReference type="Gene3D" id="3.40.50.300">
    <property type="entry name" value="P-loop containing nucleotide triphosphate hydrolases"/>
    <property type="match status" value="1"/>
</dbReference>
<gene>
    <name evidence="4" type="ORF">SAMN06265378_11531</name>
</gene>
<sequence length="318" mass="36727">MSSSPIPVWLLTEKGVAFADIPTYPKGRMVDFCIIGSAKCGTTSLDEDLSHHPRVFCCRPKEPHYFSSEILLKRGEEWYTGLYAEAGVDQICGEASTSYTRWPLVAGTAERMFRANPRMKLIYIVRNPVDRVQSELLQTVKYLKNVVGVDLRHLPLDDVFEKMENPASPYYSAIAETSKYENQIVEFERFFPKNQILILTQGEFRKKPEETMRRVQNFLGIGPNPRPLETVPRNVTSDFFKKTAHEQTADRLRDHPLYPLAHKILPRSLKSKILSNLARPADPATRHLSKDLRRQLEAEFESYNKIFERRIGLPWAEW</sequence>
<dbReference type="SUPFAM" id="SSF52540">
    <property type="entry name" value="P-loop containing nucleoside triphosphate hydrolases"/>
    <property type="match status" value="1"/>
</dbReference>
<dbReference type="InterPro" id="IPR037359">
    <property type="entry name" value="NST/OST"/>
</dbReference>
<dbReference type="PANTHER" id="PTHR10605:SF56">
    <property type="entry name" value="BIFUNCTIONAL HEPARAN SULFATE N-DEACETYLASE_N-SULFOTRANSFERASE"/>
    <property type="match status" value="1"/>
</dbReference>
<organism evidence="4 5">
    <name type="scientific">Paracoccus sediminis</name>
    <dbReference type="NCBI Taxonomy" id="1214787"/>
    <lineage>
        <taxon>Bacteria</taxon>
        <taxon>Pseudomonadati</taxon>
        <taxon>Pseudomonadota</taxon>
        <taxon>Alphaproteobacteria</taxon>
        <taxon>Rhodobacterales</taxon>
        <taxon>Paracoccaceae</taxon>
        <taxon>Paracoccus</taxon>
    </lineage>
</organism>
<evidence type="ECO:0000256" key="1">
    <source>
        <dbReference type="ARBA" id="ARBA00022679"/>
    </source>
</evidence>
<feature type="domain" description="Sulfotransferase" evidence="3">
    <location>
        <begin position="31"/>
        <end position="247"/>
    </location>
</feature>
<dbReference type="PANTHER" id="PTHR10605">
    <property type="entry name" value="HEPARAN SULFATE SULFOTRANSFERASE"/>
    <property type="match status" value="1"/>
</dbReference>
<evidence type="ECO:0000259" key="3">
    <source>
        <dbReference type="Pfam" id="PF00685"/>
    </source>
</evidence>
<accession>A0A238Y7X0</accession>
<evidence type="ECO:0000256" key="2">
    <source>
        <dbReference type="ARBA" id="ARBA00023180"/>
    </source>
</evidence>